<evidence type="ECO:0000256" key="1">
    <source>
        <dbReference type="ARBA" id="ARBA00022645"/>
    </source>
</evidence>
<evidence type="ECO:0000256" key="3">
    <source>
        <dbReference type="ARBA" id="ARBA00022729"/>
    </source>
</evidence>
<evidence type="ECO:0000313" key="6">
    <source>
        <dbReference type="EMBL" id="SMF08393.1"/>
    </source>
</evidence>
<keyword evidence="7" id="KW-1185">Reference proteome</keyword>
<keyword evidence="3" id="KW-0732">Signal</keyword>
<keyword evidence="5" id="KW-0325">Glycoprotein</keyword>
<dbReference type="PANTHER" id="PTHR11802">
    <property type="entry name" value="SERINE PROTEASE FAMILY S10 SERINE CARBOXYPEPTIDASE"/>
    <property type="match status" value="1"/>
</dbReference>
<evidence type="ECO:0000256" key="2">
    <source>
        <dbReference type="ARBA" id="ARBA00022670"/>
    </source>
</evidence>
<dbReference type="Pfam" id="PF00450">
    <property type="entry name" value="Peptidase_S10"/>
    <property type="match status" value="1"/>
</dbReference>
<protein>
    <submittedName>
        <fullName evidence="6">Carboxypeptidase C (Cathepsin A)</fullName>
    </submittedName>
</protein>
<dbReference type="SUPFAM" id="SSF53474">
    <property type="entry name" value="alpha/beta-Hydrolases"/>
    <property type="match status" value="1"/>
</dbReference>
<dbReference type="RefSeq" id="WP_132316488.1">
    <property type="nucleotide sequence ID" value="NZ_FWZT01000004.1"/>
</dbReference>
<accession>A0A1Y6BFM0</accession>
<evidence type="ECO:0000313" key="7">
    <source>
        <dbReference type="Proteomes" id="UP000192907"/>
    </source>
</evidence>
<dbReference type="EMBL" id="FWZT01000004">
    <property type="protein sequence ID" value="SMF08393.1"/>
    <property type="molecule type" value="Genomic_DNA"/>
</dbReference>
<reference evidence="7" key="1">
    <citation type="submission" date="2017-04" db="EMBL/GenBank/DDBJ databases">
        <authorList>
            <person name="Varghese N."/>
            <person name="Submissions S."/>
        </authorList>
    </citation>
    <scope>NUCLEOTIDE SEQUENCE [LARGE SCALE GENOMIC DNA]</scope>
    <source>
        <strain evidence="7">RKEM611</strain>
    </source>
</reference>
<dbReference type="InterPro" id="IPR029058">
    <property type="entry name" value="AB_hydrolase_fold"/>
</dbReference>
<dbReference type="Proteomes" id="UP000192907">
    <property type="component" value="Unassembled WGS sequence"/>
</dbReference>
<dbReference type="InterPro" id="IPR001563">
    <property type="entry name" value="Peptidase_S10"/>
</dbReference>
<proteinExistence type="predicted"/>
<dbReference type="OrthoDB" id="9770107at2"/>
<sequence>MIKVAILGLLIAGGAIAETKKDSSEKEKEIPKPLLAKTEHEGRFGKVRMKYRAKAGETYLYDREGKPKASIFSTAYTALDIDDPAKRPVTFIFNGGPGSSSVWLHMGVMGPMVTRVPSDGAGAGAAPYKVESNPWSLLVASDLVFIDPVGTGYSRALGKYEDKQFWGVREDAEVIGEFIRSYISSEKRWNSPKYLAGESYGTVRAAALVRELQEGWEGIALNGVMLISAILDFQAGRFQKGNDTPFVTFLPTYAATAWYHKKVPEHDRPLEEFLADVRDFASTDYVVALFKGNNLSVADRQKVLDQLHRFTGLDKAYLEQTNLRIHAFRFMKELLRDQGKTIGRFDSRYLGKDYDAAGEFFDYDASAYGITGAYVASINHYLGHTLQLKTDRKYLILNGEVGSSWNWGQAKGQKTATGYLNLTPTLATGMIQNPDFRIFVANGYYDLATPFHSTEYTLAHHGIDPKRVTMQYYEAGHMMYVHQPSLEALGRDLMEFVSSHKKTGRVAH</sequence>
<dbReference type="STRING" id="1513793.SAMN06296036_104292"/>
<keyword evidence="1 6" id="KW-0121">Carboxypeptidase</keyword>
<evidence type="ECO:0000256" key="5">
    <source>
        <dbReference type="ARBA" id="ARBA00023180"/>
    </source>
</evidence>
<evidence type="ECO:0000256" key="4">
    <source>
        <dbReference type="ARBA" id="ARBA00022801"/>
    </source>
</evidence>
<name>A0A1Y6BFM0_9BACT</name>
<dbReference type="AlphaFoldDB" id="A0A1Y6BFM0"/>
<organism evidence="6 7">
    <name type="scientific">Pseudobacteriovorax antillogorgiicola</name>
    <dbReference type="NCBI Taxonomy" id="1513793"/>
    <lineage>
        <taxon>Bacteria</taxon>
        <taxon>Pseudomonadati</taxon>
        <taxon>Bdellovibrionota</taxon>
        <taxon>Oligoflexia</taxon>
        <taxon>Oligoflexales</taxon>
        <taxon>Pseudobacteriovoracaceae</taxon>
        <taxon>Pseudobacteriovorax</taxon>
    </lineage>
</organism>
<dbReference type="PANTHER" id="PTHR11802:SF3">
    <property type="entry name" value="RETINOID-INDUCIBLE SERINE CARBOXYPEPTIDASE"/>
    <property type="match status" value="1"/>
</dbReference>
<gene>
    <name evidence="6" type="ORF">SAMN06296036_104292</name>
</gene>
<dbReference type="GO" id="GO:0004185">
    <property type="term" value="F:serine-type carboxypeptidase activity"/>
    <property type="evidence" value="ECO:0007669"/>
    <property type="project" value="InterPro"/>
</dbReference>
<dbReference type="GO" id="GO:0006508">
    <property type="term" value="P:proteolysis"/>
    <property type="evidence" value="ECO:0007669"/>
    <property type="project" value="UniProtKB-KW"/>
</dbReference>
<dbReference type="Gene3D" id="3.40.50.1820">
    <property type="entry name" value="alpha/beta hydrolase"/>
    <property type="match status" value="1"/>
</dbReference>
<keyword evidence="2" id="KW-0645">Protease</keyword>
<keyword evidence="4" id="KW-0378">Hydrolase</keyword>